<reference evidence="2" key="1">
    <citation type="journal article" date="2019" name="Int. J. Syst. Evol. Microbiol.">
        <title>The Global Catalogue of Microorganisms (GCM) 10K type strain sequencing project: providing services to taxonomists for standard genome sequencing and annotation.</title>
        <authorList>
            <consortium name="The Broad Institute Genomics Platform"/>
            <consortium name="The Broad Institute Genome Sequencing Center for Infectious Disease"/>
            <person name="Wu L."/>
            <person name="Ma J."/>
        </authorList>
    </citation>
    <scope>NUCLEOTIDE SEQUENCE [LARGE SCALE GENOMIC DNA]</scope>
    <source>
        <strain evidence="2">CGMCC 1.15399</strain>
    </source>
</reference>
<dbReference type="EMBL" id="JBHUCM010000020">
    <property type="protein sequence ID" value="MFD1540988.1"/>
    <property type="molecule type" value="Genomic_DNA"/>
</dbReference>
<protein>
    <recommendedName>
        <fullName evidence="3">Twin-arginine translocation signal domain-containing protein</fullName>
    </recommendedName>
</protein>
<comment type="caution">
    <text evidence="1">The sequence shown here is derived from an EMBL/GenBank/DDBJ whole genome shotgun (WGS) entry which is preliminary data.</text>
</comment>
<gene>
    <name evidence="1" type="ORF">ACFSJ0_28290</name>
</gene>
<dbReference type="Proteomes" id="UP001597097">
    <property type="component" value="Unassembled WGS sequence"/>
</dbReference>
<keyword evidence="2" id="KW-1185">Reference proteome</keyword>
<proteinExistence type="predicted"/>
<dbReference type="InterPro" id="IPR006311">
    <property type="entry name" value="TAT_signal"/>
</dbReference>
<evidence type="ECO:0008006" key="3">
    <source>
        <dbReference type="Google" id="ProtNLM"/>
    </source>
</evidence>
<accession>A0ABW4GFB4</accession>
<evidence type="ECO:0000313" key="1">
    <source>
        <dbReference type="EMBL" id="MFD1540988.1"/>
    </source>
</evidence>
<organism evidence="1 2">
    <name type="scientific">Nonomuraea guangzhouensis</name>
    <dbReference type="NCBI Taxonomy" id="1291555"/>
    <lineage>
        <taxon>Bacteria</taxon>
        <taxon>Bacillati</taxon>
        <taxon>Actinomycetota</taxon>
        <taxon>Actinomycetes</taxon>
        <taxon>Streptosporangiales</taxon>
        <taxon>Streptosporangiaceae</taxon>
        <taxon>Nonomuraea</taxon>
    </lineage>
</organism>
<dbReference type="PROSITE" id="PS51318">
    <property type="entry name" value="TAT"/>
    <property type="match status" value="1"/>
</dbReference>
<name>A0ABW4GFB4_9ACTN</name>
<dbReference type="RefSeq" id="WP_219532422.1">
    <property type="nucleotide sequence ID" value="NZ_JAHKRM010000014.1"/>
</dbReference>
<sequence>MNAMTRRGFLAAAACDGGGGAGAGLWLSIAAAKSKGAQVSLDDYAFPNWKPRADYLKPMYAKR</sequence>
<evidence type="ECO:0000313" key="2">
    <source>
        <dbReference type="Proteomes" id="UP001597097"/>
    </source>
</evidence>